<feature type="transmembrane region" description="Helical" evidence="6">
    <location>
        <begin position="211"/>
        <end position="231"/>
    </location>
</feature>
<sequence>MMYRMPRRVLVGLLVVLALAALLPLTGERYYLQLGTKILILGLFAMSLDLLVGFTGLVSLGHAAFFGLGAYGFAVLARDGDPVTLWQALAASLGLAAAAALVIGWISIRTSGVYFIFLTLAFAQMVYYFLFESPRFGGDDGIFIFARPEVTLGGRPLFDLADEAVLYWFVLGIVAAGYALLHTVLQAPFGRVLEGIRENEHRMRAMGYATARYKLAAFVLAGTLAGLAGLLEAIHTEFVNPAYLNWHQSGLLLMMVLLGGMGRLYGALLGAATLVLLESYLPDLSEHWRLPLGGIIIAVVLFLPQGLAGLRLPRRRAADG</sequence>
<reference evidence="7 8" key="1">
    <citation type="submission" date="2018-11" db="EMBL/GenBank/DDBJ databases">
        <title>Genomic Encyclopedia of Type Strains, Phase IV (KMG-IV): sequencing the most valuable type-strain genomes for metagenomic binning, comparative biology and taxonomic classification.</title>
        <authorList>
            <person name="Goeker M."/>
        </authorList>
    </citation>
    <scope>NUCLEOTIDE SEQUENCE [LARGE SCALE GENOMIC DNA]</scope>
    <source>
        <strain evidence="7 8">DSM 100275</strain>
    </source>
</reference>
<evidence type="ECO:0000256" key="2">
    <source>
        <dbReference type="ARBA" id="ARBA00022475"/>
    </source>
</evidence>
<keyword evidence="3 6" id="KW-0812">Transmembrane</keyword>
<dbReference type="EMBL" id="RJVI01000002">
    <property type="protein sequence ID" value="ROR32468.1"/>
    <property type="molecule type" value="Genomic_DNA"/>
</dbReference>
<proteinExistence type="predicted"/>
<dbReference type="AlphaFoldDB" id="A0A3N1Y1T7"/>
<evidence type="ECO:0000313" key="7">
    <source>
        <dbReference type="EMBL" id="ROR32468.1"/>
    </source>
</evidence>
<evidence type="ECO:0000313" key="8">
    <source>
        <dbReference type="Proteomes" id="UP000276634"/>
    </source>
</evidence>
<gene>
    <name evidence="7" type="ORF">EDC57_1670</name>
</gene>
<dbReference type="InterPro" id="IPR001851">
    <property type="entry name" value="ABC_transp_permease"/>
</dbReference>
<feature type="transmembrane region" description="Helical" evidence="6">
    <location>
        <begin position="165"/>
        <end position="190"/>
    </location>
</feature>
<feature type="transmembrane region" description="Helical" evidence="6">
    <location>
        <begin position="251"/>
        <end position="276"/>
    </location>
</feature>
<dbReference type="GO" id="GO:0005886">
    <property type="term" value="C:plasma membrane"/>
    <property type="evidence" value="ECO:0007669"/>
    <property type="project" value="UniProtKB-SubCell"/>
</dbReference>
<keyword evidence="4 6" id="KW-1133">Transmembrane helix</keyword>
<accession>A0A3N1Y1T7</accession>
<dbReference type="Pfam" id="PF02653">
    <property type="entry name" value="BPD_transp_2"/>
    <property type="match status" value="1"/>
</dbReference>
<organism evidence="7 8">
    <name type="scientific">Inmirania thermothiophila</name>
    <dbReference type="NCBI Taxonomy" id="1750597"/>
    <lineage>
        <taxon>Bacteria</taxon>
        <taxon>Pseudomonadati</taxon>
        <taxon>Pseudomonadota</taxon>
        <taxon>Gammaproteobacteria</taxon>
        <taxon>Chromatiales</taxon>
        <taxon>Ectothiorhodospiraceae</taxon>
        <taxon>Inmirania</taxon>
    </lineage>
</organism>
<keyword evidence="8" id="KW-1185">Reference proteome</keyword>
<protein>
    <submittedName>
        <fullName evidence="7">Amino acid/amide ABC transporter membrane protein 2 (HAAT family)</fullName>
    </submittedName>
</protein>
<evidence type="ECO:0000256" key="4">
    <source>
        <dbReference type="ARBA" id="ARBA00022989"/>
    </source>
</evidence>
<comment type="caution">
    <text evidence="7">The sequence shown here is derived from an EMBL/GenBank/DDBJ whole genome shotgun (WGS) entry which is preliminary data.</text>
</comment>
<dbReference type="GO" id="GO:0015658">
    <property type="term" value="F:branched-chain amino acid transmembrane transporter activity"/>
    <property type="evidence" value="ECO:0007669"/>
    <property type="project" value="InterPro"/>
</dbReference>
<dbReference type="InterPro" id="IPR043428">
    <property type="entry name" value="LivM-like"/>
</dbReference>
<keyword evidence="2" id="KW-1003">Cell membrane</keyword>
<evidence type="ECO:0000256" key="5">
    <source>
        <dbReference type="ARBA" id="ARBA00023136"/>
    </source>
</evidence>
<evidence type="ECO:0000256" key="6">
    <source>
        <dbReference type="SAM" id="Phobius"/>
    </source>
</evidence>
<dbReference type="Proteomes" id="UP000276634">
    <property type="component" value="Unassembled WGS sequence"/>
</dbReference>
<dbReference type="PANTHER" id="PTHR30482:SF17">
    <property type="entry name" value="ABC TRANSPORTER ATP-BINDING PROTEIN"/>
    <property type="match status" value="1"/>
</dbReference>
<feature type="transmembrane region" description="Helical" evidence="6">
    <location>
        <begin position="30"/>
        <end position="50"/>
    </location>
</feature>
<feature type="transmembrane region" description="Helical" evidence="6">
    <location>
        <begin position="113"/>
        <end position="131"/>
    </location>
</feature>
<dbReference type="CDD" id="cd06581">
    <property type="entry name" value="TM_PBP1_LivM_like"/>
    <property type="match status" value="1"/>
</dbReference>
<evidence type="ECO:0000256" key="1">
    <source>
        <dbReference type="ARBA" id="ARBA00004429"/>
    </source>
</evidence>
<comment type="subcellular location">
    <subcellularLocation>
        <location evidence="1">Cell inner membrane</location>
        <topology evidence="1">Multi-pass membrane protein</topology>
    </subcellularLocation>
</comment>
<name>A0A3N1Y1T7_9GAMM</name>
<keyword evidence="5 6" id="KW-0472">Membrane</keyword>
<feature type="transmembrane region" description="Helical" evidence="6">
    <location>
        <begin position="83"/>
        <end position="106"/>
    </location>
</feature>
<evidence type="ECO:0000256" key="3">
    <source>
        <dbReference type="ARBA" id="ARBA00022692"/>
    </source>
</evidence>
<feature type="transmembrane region" description="Helical" evidence="6">
    <location>
        <begin position="288"/>
        <end position="307"/>
    </location>
</feature>
<dbReference type="PANTHER" id="PTHR30482">
    <property type="entry name" value="HIGH-AFFINITY BRANCHED-CHAIN AMINO ACID TRANSPORT SYSTEM PERMEASE"/>
    <property type="match status" value="1"/>
</dbReference>